<dbReference type="Proteomes" id="UP000664521">
    <property type="component" value="Unassembled WGS sequence"/>
</dbReference>
<dbReference type="CDD" id="cd00170">
    <property type="entry name" value="SEC14"/>
    <property type="match status" value="1"/>
</dbReference>
<evidence type="ECO:0000313" key="3">
    <source>
        <dbReference type="EMBL" id="CAF9920221.1"/>
    </source>
</evidence>
<dbReference type="SMART" id="SM00516">
    <property type="entry name" value="SEC14"/>
    <property type="match status" value="1"/>
</dbReference>
<dbReference type="Pfam" id="PF00650">
    <property type="entry name" value="CRAL_TRIO"/>
    <property type="match status" value="1"/>
</dbReference>
<reference evidence="3" key="1">
    <citation type="submission" date="2021-03" db="EMBL/GenBank/DDBJ databases">
        <authorList>
            <person name="Tagirdzhanova G."/>
        </authorList>
    </citation>
    <scope>NUCLEOTIDE SEQUENCE</scope>
</reference>
<protein>
    <recommendedName>
        <fullName evidence="2">CRAL-TRIO domain-containing protein</fullName>
    </recommendedName>
</protein>
<dbReference type="InterPro" id="IPR001251">
    <property type="entry name" value="CRAL-TRIO_dom"/>
</dbReference>
<dbReference type="PANTHER" id="PTHR46590:SF1">
    <property type="entry name" value="PHOSPHATIDYLINOSITOL TRANSFER PROTEIN CSR1"/>
    <property type="match status" value="1"/>
</dbReference>
<evidence type="ECO:0000313" key="4">
    <source>
        <dbReference type="Proteomes" id="UP000664521"/>
    </source>
</evidence>
<name>A0A8H3F8R2_9LECA</name>
<dbReference type="InterPro" id="IPR036273">
    <property type="entry name" value="CRAL/TRIO_N_dom_sf"/>
</dbReference>
<sequence length="468" mass="52598">MPGAILPGRPGNLTPDQQVKLQELWSASLRVFGFAAPTNGVNGVDSLTEADEKLKSSANGSEKQPKKKRVSLFGKKHRSDEAENGAMDGFGDSDDKYGQTKEFQSVLANQSPEDLRKAFWSMVKHDHPDGLLLRFLRARKWDVQKALIMMVATMHWRLQEMHVDDDIITRGEGGALSDSASSNAAVKKEGADFIAQLKLGKSFLHGTDKEGRPMCFVRARLHKQGEQSEASVERCTVFVIETARLMLSPPVDTAAIVFDMTDFSIANMDYAPVKFMIKVFEANYPESLGVVLVHKSPWLFHGIWSIIKGWLDPVVASKVHFTKNVEELELFVERSHIIKELGGDDPYTYEYTQPRPGENDQMSDTATKERLLDERAAIVKEFEQVTLEWIKEPQVAEQRRGELAERLRSGYWQLDPYIRARSLYDRTGVIRNGGQIQHYDPPKLGVTTTVSAQNGSIPPLQHSQDDID</sequence>
<dbReference type="SUPFAM" id="SSF46938">
    <property type="entry name" value="CRAL/TRIO N-terminal domain"/>
    <property type="match status" value="1"/>
</dbReference>
<evidence type="ECO:0000256" key="1">
    <source>
        <dbReference type="SAM" id="MobiDB-lite"/>
    </source>
</evidence>
<dbReference type="InterPro" id="IPR011074">
    <property type="entry name" value="CRAL/TRIO_N_dom"/>
</dbReference>
<dbReference type="InterPro" id="IPR036865">
    <property type="entry name" value="CRAL-TRIO_dom_sf"/>
</dbReference>
<dbReference type="EMBL" id="CAJPDS010000025">
    <property type="protein sequence ID" value="CAF9920221.1"/>
    <property type="molecule type" value="Genomic_DNA"/>
</dbReference>
<dbReference type="AlphaFoldDB" id="A0A8H3F8R2"/>
<dbReference type="PROSITE" id="PS50191">
    <property type="entry name" value="CRAL_TRIO"/>
    <property type="match status" value="1"/>
</dbReference>
<dbReference type="SMART" id="SM01100">
    <property type="entry name" value="CRAL_TRIO_N"/>
    <property type="match status" value="1"/>
</dbReference>
<organism evidence="3 4">
    <name type="scientific">Heterodermia speciosa</name>
    <dbReference type="NCBI Taxonomy" id="116794"/>
    <lineage>
        <taxon>Eukaryota</taxon>
        <taxon>Fungi</taxon>
        <taxon>Dikarya</taxon>
        <taxon>Ascomycota</taxon>
        <taxon>Pezizomycotina</taxon>
        <taxon>Lecanoromycetes</taxon>
        <taxon>OSLEUM clade</taxon>
        <taxon>Lecanoromycetidae</taxon>
        <taxon>Caliciales</taxon>
        <taxon>Physciaceae</taxon>
        <taxon>Heterodermia</taxon>
    </lineage>
</organism>
<accession>A0A8H3F8R2</accession>
<dbReference type="Gene3D" id="3.40.525.10">
    <property type="entry name" value="CRAL-TRIO lipid binding domain"/>
    <property type="match status" value="1"/>
</dbReference>
<dbReference type="PANTHER" id="PTHR46590">
    <property type="entry name" value="PHOSPHATIDYLINOSITOL TRANSFER PROTEIN CSR1-RELATED"/>
    <property type="match status" value="1"/>
</dbReference>
<evidence type="ECO:0000259" key="2">
    <source>
        <dbReference type="PROSITE" id="PS50191"/>
    </source>
</evidence>
<proteinExistence type="predicted"/>
<dbReference type="OrthoDB" id="43460at2759"/>
<gene>
    <name evidence="3" type="ORF">HETSPECPRED_004199</name>
</gene>
<feature type="region of interest" description="Disordered" evidence="1">
    <location>
        <begin position="52"/>
        <end position="94"/>
    </location>
</feature>
<dbReference type="Pfam" id="PF03765">
    <property type="entry name" value="CRAL_TRIO_N"/>
    <property type="match status" value="1"/>
</dbReference>
<keyword evidence="4" id="KW-1185">Reference proteome</keyword>
<comment type="caution">
    <text evidence="3">The sequence shown here is derived from an EMBL/GenBank/DDBJ whole genome shotgun (WGS) entry which is preliminary data.</text>
</comment>
<dbReference type="InterPro" id="IPR052432">
    <property type="entry name" value="PITP/CRAL-TRIO"/>
</dbReference>
<feature type="domain" description="CRAL-TRIO" evidence="2">
    <location>
        <begin position="204"/>
        <end position="349"/>
    </location>
</feature>
<feature type="compositionally biased region" description="Basic residues" evidence="1">
    <location>
        <begin position="65"/>
        <end position="77"/>
    </location>
</feature>
<dbReference type="SUPFAM" id="SSF52087">
    <property type="entry name" value="CRAL/TRIO domain"/>
    <property type="match status" value="1"/>
</dbReference>